<dbReference type="STRING" id="134849.SAMN05443668_1202"/>
<organism evidence="1 2">
    <name type="scientific">Cryptosporangium aurantiacum</name>
    <dbReference type="NCBI Taxonomy" id="134849"/>
    <lineage>
        <taxon>Bacteria</taxon>
        <taxon>Bacillati</taxon>
        <taxon>Actinomycetota</taxon>
        <taxon>Actinomycetes</taxon>
        <taxon>Cryptosporangiales</taxon>
        <taxon>Cryptosporangiaceae</taxon>
        <taxon>Cryptosporangium</taxon>
    </lineage>
</organism>
<name>A0A1M7RLP6_9ACTN</name>
<gene>
    <name evidence="1" type="ORF">SAMN05443668_1202</name>
</gene>
<dbReference type="Proteomes" id="UP000184440">
    <property type="component" value="Unassembled WGS sequence"/>
</dbReference>
<evidence type="ECO:0000313" key="2">
    <source>
        <dbReference type="Proteomes" id="UP000184440"/>
    </source>
</evidence>
<evidence type="ECO:0000313" key="1">
    <source>
        <dbReference type="EMBL" id="SHN47046.1"/>
    </source>
</evidence>
<dbReference type="RefSeq" id="WP_073264564.1">
    <property type="nucleotide sequence ID" value="NZ_FRCS01000020.1"/>
</dbReference>
<protein>
    <submittedName>
        <fullName evidence="1">Uncharacterized protein</fullName>
    </submittedName>
</protein>
<dbReference type="OrthoDB" id="5195105at2"/>
<keyword evidence="2" id="KW-1185">Reference proteome</keyword>
<accession>A0A1M7RLP6</accession>
<reference evidence="1 2" key="1">
    <citation type="submission" date="2016-11" db="EMBL/GenBank/DDBJ databases">
        <authorList>
            <person name="Jaros S."/>
            <person name="Januszkiewicz K."/>
            <person name="Wedrychowicz H."/>
        </authorList>
    </citation>
    <scope>NUCLEOTIDE SEQUENCE [LARGE SCALE GENOMIC DNA]</scope>
    <source>
        <strain evidence="1 2">DSM 46144</strain>
    </source>
</reference>
<proteinExistence type="predicted"/>
<dbReference type="EMBL" id="FRCS01000020">
    <property type="protein sequence ID" value="SHN47046.1"/>
    <property type="molecule type" value="Genomic_DNA"/>
</dbReference>
<dbReference type="AlphaFoldDB" id="A0A1M7RLP6"/>
<sequence length="161" mass="17695">MGNAMKRGQLLQWLHSIGDGVVSDDTLGECLDGLKAIPSDVSIAGAKVRISTHLWRDFMPTCPPDGRPLIAAVTVTTDPPSPLPPAIQAVRLVLVYGSTLWITRVIEEHHWMRNDSRFEVIAREGPKWGPDVLVDAVLELRAGDGHSYLVRAGEQLIRRTS</sequence>